<feature type="transmembrane region" description="Helical" evidence="1">
    <location>
        <begin position="20"/>
        <end position="40"/>
    </location>
</feature>
<keyword evidence="1" id="KW-0812">Transmembrane</keyword>
<feature type="transmembrane region" description="Helical" evidence="1">
    <location>
        <begin position="46"/>
        <end position="68"/>
    </location>
</feature>
<evidence type="ECO:0000256" key="1">
    <source>
        <dbReference type="SAM" id="Phobius"/>
    </source>
</evidence>
<accession>A0ABT3PJT3</accession>
<proteinExistence type="predicted"/>
<comment type="caution">
    <text evidence="2">The sequence shown here is derived from an EMBL/GenBank/DDBJ whole genome shotgun (WGS) entry which is preliminary data.</text>
</comment>
<gene>
    <name evidence="2" type="ORF">J6I44_01195</name>
</gene>
<evidence type="ECO:0000313" key="3">
    <source>
        <dbReference type="Proteomes" id="UP001207918"/>
    </source>
</evidence>
<keyword evidence="1" id="KW-0472">Membrane</keyword>
<organism evidence="2 3">
    <name type="scientific">Fodinibius salsisoli</name>
    <dbReference type="NCBI Taxonomy" id="2820877"/>
    <lineage>
        <taxon>Bacteria</taxon>
        <taxon>Pseudomonadati</taxon>
        <taxon>Balneolota</taxon>
        <taxon>Balneolia</taxon>
        <taxon>Balneolales</taxon>
        <taxon>Balneolaceae</taxon>
        <taxon>Fodinibius</taxon>
    </lineage>
</organism>
<protein>
    <recommendedName>
        <fullName evidence="4">Iron uptake protein</fullName>
    </recommendedName>
</protein>
<keyword evidence="1" id="KW-1133">Transmembrane helix</keyword>
<dbReference type="EMBL" id="JAGGJA010000001">
    <property type="protein sequence ID" value="MCW9705444.1"/>
    <property type="molecule type" value="Genomic_DNA"/>
</dbReference>
<sequence length="93" mass="10336">MPANKRHLGSRMQRISKTLAGIVGGYLIAMAFHLAIGIFWGSSPGWIQTTTYSSFAVWIAAIIVALLFKKAWQVWAIYGSIIVSCSVLIYLFR</sequence>
<evidence type="ECO:0008006" key="4">
    <source>
        <dbReference type="Google" id="ProtNLM"/>
    </source>
</evidence>
<reference evidence="2 3" key="1">
    <citation type="submission" date="2021-03" db="EMBL/GenBank/DDBJ databases">
        <title>Aliifodinibius sp. nov., a new bacterium isolated from saline soil.</title>
        <authorList>
            <person name="Galisteo C."/>
            <person name="De La Haba R."/>
            <person name="Sanchez-Porro C."/>
            <person name="Ventosa A."/>
        </authorList>
    </citation>
    <scope>NUCLEOTIDE SEQUENCE [LARGE SCALE GENOMIC DNA]</scope>
    <source>
        <strain evidence="2 3">1BSP15-2V2</strain>
    </source>
</reference>
<name>A0ABT3PJT3_9BACT</name>
<dbReference type="RefSeq" id="WP_265764107.1">
    <property type="nucleotide sequence ID" value="NZ_JAGGJA010000001.1"/>
</dbReference>
<feature type="transmembrane region" description="Helical" evidence="1">
    <location>
        <begin position="75"/>
        <end position="92"/>
    </location>
</feature>
<keyword evidence="3" id="KW-1185">Reference proteome</keyword>
<evidence type="ECO:0000313" key="2">
    <source>
        <dbReference type="EMBL" id="MCW9705444.1"/>
    </source>
</evidence>
<dbReference type="Proteomes" id="UP001207918">
    <property type="component" value="Unassembled WGS sequence"/>
</dbReference>